<feature type="region of interest" description="Disordered" evidence="1">
    <location>
        <begin position="37"/>
        <end position="72"/>
    </location>
</feature>
<evidence type="ECO:0000313" key="2">
    <source>
        <dbReference type="EMBL" id="OSY49166.1"/>
    </source>
</evidence>
<dbReference type="EMBL" id="MIFZ01000334">
    <property type="protein sequence ID" value="OSY49166.1"/>
    <property type="molecule type" value="Genomic_DNA"/>
</dbReference>
<evidence type="ECO:0000256" key="1">
    <source>
        <dbReference type="SAM" id="MobiDB-lite"/>
    </source>
</evidence>
<sequence length="72" mass="7693">MVNQGNKTAPVQVSNLAGQRASAYGVFQASALATYQEPPGNKGPAHGIYRKDAQTTIPMGVRPHTSPRHRHA</sequence>
<protein>
    <submittedName>
        <fullName evidence="2">Uncharacterized protein</fullName>
    </submittedName>
</protein>
<dbReference type="AlphaFoldDB" id="A0A1Y2NNX3"/>
<proteinExistence type="predicted"/>
<reference evidence="2 3" key="1">
    <citation type="submission" date="2016-09" db="EMBL/GenBank/DDBJ databases">
        <title>Streptomyces fradiae DSM40063, a candidate organism with high potential of specific P450 cytochromes.</title>
        <authorList>
            <person name="Grumaz C."/>
            <person name="Vainshtein Y."/>
            <person name="Kirstahler P."/>
            <person name="Sohn K."/>
        </authorList>
    </citation>
    <scope>NUCLEOTIDE SEQUENCE [LARGE SCALE GENOMIC DNA]</scope>
    <source>
        <strain evidence="2 3">DSM 40063</strain>
    </source>
</reference>
<gene>
    <name evidence="2" type="ORF">BG846_05212</name>
</gene>
<organism evidence="2 3">
    <name type="scientific">Streptomyces fradiae ATCC 10745 = DSM 40063</name>
    <dbReference type="NCBI Taxonomy" id="1319510"/>
    <lineage>
        <taxon>Bacteria</taxon>
        <taxon>Bacillati</taxon>
        <taxon>Actinomycetota</taxon>
        <taxon>Actinomycetes</taxon>
        <taxon>Kitasatosporales</taxon>
        <taxon>Streptomycetaceae</taxon>
        <taxon>Streptomyces</taxon>
    </lineage>
</organism>
<dbReference type="Proteomes" id="UP000194318">
    <property type="component" value="Unassembled WGS sequence"/>
</dbReference>
<evidence type="ECO:0000313" key="3">
    <source>
        <dbReference type="Proteomes" id="UP000194318"/>
    </source>
</evidence>
<name>A0A1Y2NNX3_STRFR</name>
<comment type="caution">
    <text evidence="2">The sequence shown here is derived from an EMBL/GenBank/DDBJ whole genome shotgun (WGS) entry which is preliminary data.</text>
</comment>
<accession>A0A1Y2NNX3</accession>